<dbReference type="PANTHER" id="PTHR39177">
    <property type="entry name" value="ABC TRANSPORTER PERMEASE YTRC-RELATED"/>
    <property type="match status" value="1"/>
</dbReference>
<dbReference type="PANTHER" id="PTHR39177:SF1">
    <property type="entry name" value="ABC TRANSPORTER PERMEASE YTRC-RELATED"/>
    <property type="match status" value="1"/>
</dbReference>
<protein>
    <submittedName>
        <fullName evidence="2">Membrane protein</fullName>
    </submittedName>
</protein>
<keyword evidence="1" id="KW-0812">Transmembrane</keyword>
<dbReference type="InterPro" id="IPR025699">
    <property type="entry name" value="ABC2_memb-like"/>
</dbReference>
<evidence type="ECO:0000313" key="3">
    <source>
        <dbReference type="Proteomes" id="UP000037540"/>
    </source>
</evidence>
<comment type="caution">
    <text evidence="2">The sequence shown here is derived from an EMBL/GenBank/DDBJ whole genome shotgun (WGS) entry which is preliminary data.</text>
</comment>
<gene>
    <name evidence="2" type="ORF">ADU74_00555</name>
</gene>
<reference evidence="2 3" key="1">
    <citation type="submission" date="2015-07" db="EMBL/GenBank/DDBJ databases">
        <title>Draft genome sequences of 17 French Clostridium botulinum group III.</title>
        <authorList>
            <person name="Woudstra C."/>
            <person name="Le Marechal C."/>
            <person name="Souillard R."/>
            <person name="Bayon-Auboyer M.-H."/>
            <person name="Dessouter D."/>
            <person name="Fach P."/>
        </authorList>
    </citation>
    <scope>NUCLEOTIDE SEQUENCE [LARGE SCALE GENOMIC DNA]</scope>
    <source>
        <strain evidence="2 3">12LNRI-CD</strain>
    </source>
</reference>
<dbReference type="Proteomes" id="UP000037540">
    <property type="component" value="Unassembled WGS sequence"/>
</dbReference>
<feature type="transmembrane region" description="Helical" evidence="1">
    <location>
        <begin position="312"/>
        <end position="333"/>
    </location>
</feature>
<dbReference type="EMBL" id="LGVR01000002">
    <property type="protein sequence ID" value="KOA90386.1"/>
    <property type="molecule type" value="Genomic_DNA"/>
</dbReference>
<feature type="transmembrane region" description="Helical" evidence="1">
    <location>
        <begin position="155"/>
        <end position="176"/>
    </location>
</feature>
<dbReference type="RefSeq" id="WP_013726177.1">
    <property type="nucleotide sequence ID" value="NZ_LGVP01000016.1"/>
</dbReference>
<keyword evidence="1" id="KW-1133">Transmembrane helix</keyword>
<dbReference type="Pfam" id="PF13346">
    <property type="entry name" value="ABC2_membrane_5"/>
    <property type="match status" value="1"/>
</dbReference>
<name>A0A9Q1ZE76_CLOBO</name>
<feature type="transmembrane region" description="Helical" evidence="1">
    <location>
        <begin position="117"/>
        <end position="139"/>
    </location>
</feature>
<keyword evidence="1" id="KW-0472">Membrane</keyword>
<proteinExistence type="predicted"/>
<accession>A0A9Q1ZE76</accession>
<feature type="transmembrane region" description="Helical" evidence="1">
    <location>
        <begin position="20"/>
        <end position="38"/>
    </location>
</feature>
<sequence>MKNYFNKALIYREWRNIRALALLFFLEVMFVTIVPFIHDIRTAIDAINNKNIYGDHWESLCNMKDYFQGSNQTGLISVSISVIFIATIVIGGDLIGRKYEELNSLPFSREQIIVSKWIIAMLVIVVPLIVGTSLVHILYHINENFIGKSVTNKMILSWSSINILIPVFVLTFIMLIQTLSGKHLIGGIVGGIFLVFPLAFGSLVFMATDIFRKNPDFTNFIREHLDGIFSNLYNFARIITPAAYGFDLRLEKPEGDDVYTFDSFSGFFSPRLRIIFLIVFTILAFILMVYAFKRVPIERCGYIVIFKPLEIIFKIGVSVCFGLLGASIVSPMIESHYDLWQLENQNSTNFVHVVNKTCTLTLLIGLLCGCIVYVITNKIIEANKR</sequence>
<dbReference type="InterPro" id="IPR053046">
    <property type="entry name" value="ABC-5_transporter"/>
</dbReference>
<evidence type="ECO:0000256" key="1">
    <source>
        <dbReference type="SAM" id="Phobius"/>
    </source>
</evidence>
<organism evidence="2 3">
    <name type="scientific">Clostridium botulinum</name>
    <dbReference type="NCBI Taxonomy" id="1491"/>
    <lineage>
        <taxon>Bacteria</taxon>
        <taxon>Bacillati</taxon>
        <taxon>Bacillota</taxon>
        <taxon>Clostridia</taxon>
        <taxon>Eubacteriales</taxon>
        <taxon>Clostridiaceae</taxon>
        <taxon>Clostridium</taxon>
    </lineage>
</organism>
<dbReference type="AlphaFoldDB" id="A0A9Q1ZE76"/>
<feature type="transmembrane region" description="Helical" evidence="1">
    <location>
        <begin position="272"/>
        <end position="292"/>
    </location>
</feature>
<feature type="transmembrane region" description="Helical" evidence="1">
    <location>
        <begin position="74"/>
        <end position="96"/>
    </location>
</feature>
<evidence type="ECO:0000313" key="2">
    <source>
        <dbReference type="EMBL" id="KOA90386.1"/>
    </source>
</evidence>
<feature type="transmembrane region" description="Helical" evidence="1">
    <location>
        <begin position="353"/>
        <end position="375"/>
    </location>
</feature>
<feature type="transmembrane region" description="Helical" evidence="1">
    <location>
        <begin position="183"/>
        <end position="207"/>
    </location>
</feature>